<dbReference type="InterPro" id="IPR014895">
    <property type="entry name" value="Alginate_lyase_2"/>
</dbReference>
<feature type="chain" id="PRO_5043527916" description="Alginate lyase 2 domain-containing protein" evidence="1">
    <location>
        <begin position="33"/>
        <end position="237"/>
    </location>
</feature>
<dbReference type="PANTHER" id="PTHR33681">
    <property type="entry name" value="BINDING PROTEIN, PUTATIVE, EXPRESSED-RELATED"/>
    <property type="match status" value="1"/>
</dbReference>
<dbReference type="InterPro" id="IPR013320">
    <property type="entry name" value="ConA-like_dom_sf"/>
</dbReference>
<dbReference type="PANTHER" id="PTHR33681:SF20">
    <property type="entry name" value="ALGINATE LYASE 2 DOMAIN-CONTAINING PROTEIN"/>
    <property type="match status" value="1"/>
</dbReference>
<accession>A0AAV2C9A9</accession>
<feature type="domain" description="Alginate lyase 2" evidence="2">
    <location>
        <begin position="58"/>
        <end position="233"/>
    </location>
</feature>
<keyword evidence="1" id="KW-0732">Signal</keyword>
<dbReference type="SUPFAM" id="SSF49899">
    <property type="entry name" value="Concanavalin A-like lectins/glucanases"/>
    <property type="match status" value="1"/>
</dbReference>
<dbReference type="EMBL" id="OZ034813">
    <property type="protein sequence ID" value="CAL1353095.1"/>
    <property type="molecule type" value="Genomic_DNA"/>
</dbReference>
<feature type="signal peptide" evidence="1">
    <location>
        <begin position="1"/>
        <end position="32"/>
    </location>
</feature>
<evidence type="ECO:0000313" key="3">
    <source>
        <dbReference type="EMBL" id="CAL1353095.1"/>
    </source>
</evidence>
<dbReference type="AlphaFoldDB" id="A0AAV2C9A9"/>
<reference evidence="3 4" key="1">
    <citation type="submission" date="2024-04" db="EMBL/GenBank/DDBJ databases">
        <authorList>
            <person name="Fracassetti M."/>
        </authorList>
    </citation>
    <scope>NUCLEOTIDE SEQUENCE [LARGE SCALE GENOMIC DNA]</scope>
</reference>
<dbReference type="Pfam" id="PF08787">
    <property type="entry name" value="Alginate_lyase2"/>
    <property type="match status" value="1"/>
</dbReference>
<sequence length="237" mass="27297">MAISSDKSRVMRLSIMISSLLIKCLIHLLAMAALPCESAHDHDVDPTRGFVSLPFNRSYYHIQSPYNLPEEKRYSFVNGVHKCWVYSTDKPHSRTSRTKPRTEIAIQGYQYKSGTWEFEAYGYVPKGTSGVSIMQVFGSKPPTATSLMLMVYDGSLHCYSRGRVVVADIYDRWFKLNVVDDFDSGRIKVYINNEMKLEVLGRGGKYHAFKCGVYAHRNDSRRMESRWKGIKIFRKRV</sequence>
<protein>
    <recommendedName>
        <fullName evidence="2">Alginate lyase 2 domain-containing protein</fullName>
    </recommendedName>
</protein>
<organism evidence="3 4">
    <name type="scientific">Linum trigynum</name>
    <dbReference type="NCBI Taxonomy" id="586398"/>
    <lineage>
        <taxon>Eukaryota</taxon>
        <taxon>Viridiplantae</taxon>
        <taxon>Streptophyta</taxon>
        <taxon>Embryophyta</taxon>
        <taxon>Tracheophyta</taxon>
        <taxon>Spermatophyta</taxon>
        <taxon>Magnoliopsida</taxon>
        <taxon>eudicotyledons</taxon>
        <taxon>Gunneridae</taxon>
        <taxon>Pentapetalae</taxon>
        <taxon>rosids</taxon>
        <taxon>fabids</taxon>
        <taxon>Malpighiales</taxon>
        <taxon>Linaceae</taxon>
        <taxon>Linum</taxon>
    </lineage>
</organism>
<evidence type="ECO:0000256" key="1">
    <source>
        <dbReference type="SAM" id="SignalP"/>
    </source>
</evidence>
<gene>
    <name evidence="3" type="ORF">LTRI10_LOCUS1022</name>
</gene>
<evidence type="ECO:0000259" key="2">
    <source>
        <dbReference type="Pfam" id="PF08787"/>
    </source>
</evidence>
<proteinExistence type="predicted"/>
<keyword evidence="4" id="KW-1185">Reference proteome</keyword>
<evidence type="ECO:0000313" key="4">
    <source>
        <dbReference type="Proteomes" id="UP001497516"/>
    </source>
</evidence>
<dbReference type="Proteomes" id="UP001497516">
    <property type="component" value="Chromosome 1"/>
</dbReference>
<name>A0AAV2C9A9_9ROSI</name>